<keyword evidence="6" id="KW-1185">Reference proteome</keyword>
<protein>
    <recommendedName>
        <fullName evidence="4">2-phosphoxylose phosphatase 1</fullName>
    </recommendedName>
    <alternativeName>
        <fullName evidence="5">Acid phosphatase-like protein 2</fullName>
    </alternativeName>
</protein>
<name>A0A914YTE1_9BILA</name>
<dbReference type="WBParaSite" id="PSU_v2.g3266.t1">
    <property type="protein sequence ID" value="PSU_v2.g3266.t1"/>
    <property type="gene ID" value="PSU_v2.g3266"/>
</dbReference>
<dbReference type="GO" id="GO:0016791">
    <property type="term" value="F:phosphatase activity"/>
    <property type="evidence" value="ECO:0007669"/>
    <property type="project" value="TreeGrafter"/>
</dbReference>
<evidence type="ECO:0000313" key="6">
    <source>
        <dbReference type="Proteomes" id="UP000887577"/>
    </source>
</evidence>
<dbReference type="SUPFAM" id="SSF53254">
    <property type="entry name" value="Phosphoglycerate mutase-like"/>
    <property type="match status" value="1"/>
</dbReference>
<dbReference type="Gene3D" id="3.40.50.1240">
    <property type="entry name" value="Phosphoglycerate mutase-like"/>
    <property type="match status" value="1"/>
</dbReference>
<dbReference type="Proteomes" id="UP000887577">
    <property type="component" value="Unplaced"/>
</dbReference>
<reference evidence="7" key="1">
    <citation type="submission" date="2022-11" db="UniProtKB">
        <authorList>
            <consortium name="WormBaseParasite"/>
        </authorList>
    </citation>
    <scope>IDENTIFICATION</scope>
</reference>
<dbReference type="InterPro" id="IPR050645">
    <property type="entry name" value="Histidine_acid_phosphatase"/>
</dbReference>
<dbReference type="PANTHER" id="PTHR11567:SF110">
    <property type="entry name" value="2-PHOSPHOXYLOSE PHOSPHATASE 1"/>
    <property type="match status" value="1"/>
</dbReference>
<organism evidence="6 7">
    <name type="scientific">Panagrolaimus superbus</name>
    <dbReference type="NCBI Taxonomy" id="310955"/>
    <lineage>
        <taxon>Eukaryota</taxon>
        <taxon>Metazoa</taxon>
        <taxon>Ecdysozoa</taxon>
        <taxon>Nematoda</taxon>
        <taxon>Chromadorea</taxon>
        <taxon>Rhabditida</taxon>
        <taxon>Tylenchina</taxon>
        <taxon>Panagrolaimomorpha</taxon>
        <taxon>Panagrolaimoidea</taxon>
        <taxon>Panagrolaimidae</taxon>
        <taxon>Panagrolaimus</taxon>
    </lineage>
</organism>
<evidence type="ECO:0000256" key="3">
    <source>
        <dbReference type="ARBA" id="ARBA00036311"/>
    </source>
</evidence>
<evidence type="ECO:0000313" key="7">
    <source>
        <dbReference type="WBParaSite" id="PSU_v2.g3266.t1"/>
    </source>
</evidence>
<evidence type="ECO:0000256" key="4">
    <source>
        <dbReference type="ARBA" id="ARBA00040357"/>
    </source>
</evidence>
<keyword evidence="2" id="KW-0378">Hydrolase</keyword>
<evidence type="ECO:0000256" key="2">
    <source>
        <dbReference type="ARBA" id="ARBA00022801"/>
    </source>
</evidence>
<dbReference type="Pfam" id="PF00328">
    <property type="entry name" value="His_Phos_2"/>
    <property type="match status" value="1"/>
</dbReference>
<comment type="similarity">
    <text evidence="1">Belongs to the histidine acid phosphatase family.</text>
</comment>
<evidence type="ECO:0000256" key="1">
    <source>
        <dbReference type="ARBA" id="ARBA00005375"/>
    </source>
</evidence>
<proteinExistence type="inferred from homology"/>
<sequence length="216" mass="24987">MPEFEDLFVNYIATLWGFISFNNESFDVDLQQELSKISSGSFIAEIIDRLKLKIQCQQNANQTIECERMKNQKFYGYSGHDITEISLLLGLGYETFIFEKHSMPSVSSSIVLELWESEEAENAVITEKNQFEYYYVKIYYYQNSTVESPKNIGNLLPKCQGKGCPISYLIKRAELLCPKPDLKSYCNQAMTSDTFKLNNSLTTLLFISFSLFYLFK</sequence>
<dbReference type="InterPro" id="IPR000560">
    <property type="entry name" value="His_Pase_clade-2"/>
</dbReference>
<comment type="catalytic activity">
    <reaction evidence="3">
        <text>3-O-[beta-D-GlcA-(1-&gt;3)-beta-D-Gal-(1-&gt;3)-beta-D-Gal-(1-&gt;4)-beta-D-2-O-P-Xyl]-L-seryl-[protein] + H2O = 3-O-(beta-D-GlcA-(1-&gt;3)-beta-D-Gal-(1-&gt;3)-beta-D-Gal-(1-&gt;4)-beta-D-Xyl)-L-seryl-[protein] + phosphate</text>
        <dbReference type="Rhea" id="RHEA:56512"/>
        <dbReference type="Rhea" id="RHEA-COMP:12573"/>
        <dbReference type="Rhea" id="RHEA-COMP:14559"/>
        <dbReference type="ChEBI" id="CHEBI:15377"/>
        <dbReference type="ChEBI" id="CHEBI:43474"/>
        <dbReference type="ChEBI" id="CHEBI:132093"/>
        <dbReference type="ChEBI" id="CHEBI:140495"/>
    </reaction>
</comment>
<accession>A0A914YTE1</accession>
<dbReference type="AlphaFoldDB" id="A0A914YTE1"/>
<evidence type="ECO:0000256" key="5">
    <source>
        <dbReference type="ARBA" id="ARBA00041499"/>
    </source>
</evidence>
<dbReference type="InterPro" id="IPR029033">
    <property type="entry name" value="His_PPase_superfam"/>
</dbReference>
<dbReference type="PANTHER" id="PTHR11567">
    <property type="entry name" value="ACID PHOSPHATASE-RELATED"/>
    <property type="match status" value="1"/>
</dbReference>